<dbReference type="GO" id="GO:0003677">
    <property type="term" value="F:DNA binding"/>
    <property type="evidence" value="ECO:0007669"/>
    <property type="project" value="UniProtKB-KW"/>
</dbReference>
<feature type="domain" description="Tyr recombinase" evidence="5">
    <location>
        <begin position="170"/>
        <end position="348"/>
    </location>
</feature>
<dbReference type="Gene3D" id="1.10.150.130">
    <property type="match status" value="1"/>
</dbReference>
<comment type="similarity">
    <text evidence="1">Belongs to the 'phage' integrase family.</text>
</comment>
<evidence type="ECO:0000259" key="5">
    <source>
        <dbReference type="PROSITE" id="PS51898"/>
    </source>
</evidence>
<dbReference type="RefSeq" id="WP_107786574.1">
    <property type="nucleotide sequence ID" value="NZ_QAOL01000010.1"/>
</dbReference>
<evidence type="ECO:0000256" key="4">
    <source>
        <dbReference type="ARBA" id="ARBA00023172"/>
    </source>
</evidence>
<organism evidence="6 7">
    <name type="scientific">Nitrosomonas ureae</name>
    <dbReference type="NCBI Taxonomy" id="44577"/>
    <lineage>
        <taxon>Bacteria</taxon>
        <taxon>Pseudomonadati</taxon>
        <taxon>Pseudomonadota</taxon>
        <taxon>Betaproteobacteria</taxon>
        <taxon>Nitrosomonadales</taxon>
        <taxon>Nitrosomonadaceae</taxon>
        <taxon>Nitrosomonas</taxon>
    </lineage>
</organism>
<dbReference type="Pfam" id="PF00589">
    <property type="entry name" value="Phage_integrase"/>
    <property type="match status" value="1"/>
</dbReference>
<keyword evidence="3" id="KW-0238">DNA-binding</keyword>
<accession>A0A2T5IRL8</accession>
<dbReference type="InterPro" id="IPR010998">
    <property type="entry name" value="Integrase_recombinase_N"/>
</dbReference>
<dbReference type="EMBL" id="QAOL01000010">
    <property type="protein sequence ID" value="PTQ86473.1"/>
    <property type="molecule type" value="Genomic_DNA"/>
</dbReference>
<proteinExistence type="inferred from homology"/>
<keyword evidence="2" id="KW-0229">DNA integration</keyword>
<dbReference type="InterPro" id="IPR013762">
    <property type="entry name" value="Integrase-like_cat_sf"/>
</dbReference>
<gene>
    <name evidence="6" type="ORF">C8R28_101049</name>
</gene>
<dbReference type="CDD" id="cd00796">
    <property type="entry name" value="INT_Rci_Hp1_C"/>
    <property type="match status" value="1"/>
</dbReference>
<dbReference type="InterPro" id="IPR050090">
    <property type="entry name" value="Tyrosine_recombinase_XerCD"/>
</dbReference>
<evidence type="ECO:0000256" key="3">
    <source>
        <dbReference type="ARBA" id="ARBA00023125"/>
    </source>
</evidence>
<evidence type="ECO:0000313" key="6">
    <source>
        <dbReference type="EMBL" id="PTQ86473.1"/>
    </source>
</evidence>
<keyword evidence="4" id="KW-0233">DNA recombination</keyword>
<evidence type="ECO:0000256" key="1">
    <source>
        <dbReference type="ARBA" id="ARBA00008857"/>
    </source>
</evidence>
<dbReference type="GO" id="GO:0006310">
    <property type="term" value="P:DNA recombination"/>
    <property type="evidence" value="ECO:0007669"/>
    <property type="project" value="UniProtKB-KW"/>
</dbReference>
<dbReference type="InterPro" id="IPR011010">
    <property type="entry name" value="DNA_brk_join_enz"/>
</dbReference>
<dbReference type="PANTHER" id="PTHR30349">
    <property type="entry name" value="PHAGE INTEGRASE-RELATED"/>
    <property type="match status" value="1"/>
</dbReference>
<dbReference type="InterPro" id="IPR002104">
    <property type="entry name" value="Integrase_catalytic"/>
</dbReference>
<dbReference type="PANTHER" id="PTHR30349:SF64">
    <property type="entry name" value="PROPHAGE INTEGRASE INTD-RELATED"/>
    <property type="match status" value="1"/>
</dbReference>
<evidence type="ECO:0000256" key="2">
    <source>
        <dbReference type="ARBA" id="ARBA00022908"/>
    </source>
</evidence>
<comment type="caution">
    <text evidence="6">The sequence shown here is derived from an EMBL/GenBank/DDBJ whole genome shotgun (WGS) entry which is preliminary data.</text>
</comment>
<dbReference type="PROSITE" id="PS51898">
    <property type="entry name" value="TYR_RECOMBINASE"/>
    <property type="match status" value="1"/>
</dbReference>
<dbReference type="SUPFAM" id="SSF56349">
    <property type="entry name" value="DNA breaking-rejoining enzymes"/>
    <property type="match status" value="1"/>
</dbReference>
<protein>
    <submittedName>
        <fullName evidence="6">Site-specific recombinase XerD</fullName>
    </submittedName>
</protein>
<sequence length="359" mass="40807">MANIEKRISNEGKTSYRVKIRLKGFPSQSATFERLTDAKKWAQQTESAIREGRHFKITEAKRHTLAKMIDRYCRDVLPAKKSAKDQAQQLSWWKSEIGSYSLADVTPSLIGECRDKLGREITVRNKLRSPASVVRYMAALSHALTIAVKEWGWLEDSPMRKVTKPKESRGRVRFLSDEERIQLLKTCKESSNPYLYTVVVLALSTGMRQGEIMSLSWTVVDLDQGRAILHETKNGERRAVAITGHALELLKELYKNRNIDSDLLFPPKQITPQKPQKAIDLRTPWETAVKKAELKDFHFHDLRHSAASYLAMNGASLAEIAEVLGHKTLQMVKRYAHLSEGHTARVVASMNDKIFGQIV</sequence>
<dbReference type="Gene3D" id="1.10.443.10">
    <property type="entry name" value="Intergrase catalytic core"/>
    <property type="match status" value="1"/>
</dbReference>
<dbReference type="GO" id="GO:0015074">
    <property type="term" value="P:DNA integration"/>
    <property type="evidence" value="ECO:0007669"/>
    <property type="project" value="UniProtKB-KW"/>
</dbReference>
<reference evidence="6 7" key="1">
    <citation type="submission" date="2018-04" db="EMBL/GenBank/DDBJ databases">
        <title>Active sludge and wastewater microbial communities from Klosterneuburg, Austria.</title>
        <authorList>
            <person name="Wagner M."/>
        </authorList>
    </citation>
    <scope>NUCLEOTIDE SEQUENCE [LARGE SCALE GENOMIC DNA]</scope>
    <source>
        <strain evidence="6 7">Nm4</strain>
    </source>
</reference>
<dbReference type="AlphaFoldDB" id="A0A2T5IRL8"/>
<dbReference type="Proteomes" id="UP000244110">
    <property type="component" value="Unassembled WGS sequence"/>
</dbReference>
<evidence type="ECO:0000313" key="7">
    <source>
        <dbReference type="Proteomes" id="UP000244110"/>
    </source>
</evidence>
<name>A0A2T5IRL8_9PROT</name>